<feature type="transmembrane region" description="Helical" evidence="2">
    <location>
        <begin position="271"/>
        <end position="292"/>
    </location>
</feature>
<keyword evidence="2" id="KW-0812">Transmembrane</keyword>
<accession>A0A9D4A6V7</accession>
<dbReference type="Proteomes" id="UP000828251">
    <property type="component" value="Unassembled WGS sequence"/>
</dbReference>
<evidence type="ECO:0000313" key="4">
    <source>
        <dbReference type="Proteomes" id="UP000828251"/>
    </source>
</evidence>
<dbReference type="AlphaFoldDB" id="A0A9D4A6V7"/>
<evidence type="ECO:0000256" key="1">
    <source>
        <dbReference type="SAM" id="MobiDB-lite"/>
    </source>
</evidence>
<dbReference type="PANTHER" id="PTHR34741:SF1">
    <property type="entry name" value="PGG DOMAIN-CONTAINING PROTEIN"/>
    <property type="match status" value="1"/>
</dbReference>
<organism evidence="3 4">
    <name type="scientific">Gossypium stocksii</name>
    <dbReference type="NCBI Taxonomy" id="47602"/>
    <lineage>
        <taxon>Eukaryota</taxon>
        <taxon>Viridiplantae</taxon>
        <taxon>Streptophyta</taxon>
        <taxon>Embryophyta</taxon>
        <taxon>Tracheophyta</taxon>
        <taxon>Spermatophyta</taxon>
        <taxon>Magnoliopsida</taxon>
        <taxon>eudicotyledons</taxon>
        <taxon>Gunneridae</taxon>
        <taxon>Pentapetalae</taxon>
        <taxon>rosids</taxon>
        <taxon>malvids</taxon>
        <taxon>Malvales</taxon>
        <taxon>Malvaceae</taxon>
        <taxon>Malvoideae</taxon>
        <taxon>Gossypium</taxon>
    </lineage>
</organism>
<sequence>MDLLNKLKAFFVSMCPILLIPHPSQPPPPPPHLELHQQQPPPSANETLHPDSPFHTLNHSDFQSPPPHTPPLPQQQSLPPIPSHQKLATAQQHLQWRSSVLSFCFSYSITVLQFQYVQTDQNQTNVSLVVLSFLLLLTFKLFLLPLFIKPISTQTSETLEKVGVLVAAAAVCYTIAIPFPLELKCVVFTVFIFFLLLLTAFIYVVDFQSPPPHTPPLPQQQPLPPTPSQRKLAAAQQHLQWINAVISFCFSYPVAVLQFQYAETDHNQANISLVVLSFLVLLTFKLFLLVLFIKPSFTQTSETLEKIGVLVAAGAFCHAIAIPFPLELKCVVCAVFILFLLLLTAFIYFNGKWA</sequence>
<evidence type="ECO:0000256" key="2">
    <source>
        <dbReference type="SAM" id="Phobius"/>
    </source>
</evidence>
<feature type="transmembrane region" description="Helical" evidence="2">
    <location>
        <begin position="186"/>
        <end position="205"/>
    </location>
</feature>
<dbReference type="PANTHER" id="PTHR34741">
    <property type="entry name" value="IMAP FAMILY MEMBER 1, PUTATIVE-RELATED"/>
    <property type="match status" value="1"/>
</dbReference>
<feature type="transmembrane region" description="Helical" evidence="2">
    <location>
        <begin position="239"/>
        <end position="259"/>
    </location>
</feature>
<name>A0A9D4A6V7_9ROSI</name>
<keyword evidence="2" id="KW-1133">Transmembrane helix</keyword>
<feature type="transmembrane region" description="Helical" evidence="2">
    <location>
        <begin position="304"/>
        <end position="322"/>
    </location>
</feature>
<keyword evidence="2" id="KW-0472">Membrane</keyword>
<reference evidence="3 4" key="1">
    <citation type="journal article" date="2021" name="Plant Biotechnol. J.">
        <title>Multi-omics assisted identification of the key and species-specific regulatory components of drought-tolerant mechanisms in Gossypium stocksii.</title>
        <authorList>
            <person name="Yu D."/>
            <person name="Ke L."/>
            <person name="Zhang D."/>
            <person name="Wu Y."/>
            <person name="Sun Y."/>
            <person name="Mei J."/>
            <person name="Sun J."/>
            <person name="Sun Y."/>
        </authorList>
    </citation>
    <scope>NUCLEOTIDE SEQUENCE [LARGE SCALE GENOMIC DNA]</scope>
    <source>
        <strain evidence="4">cv. E1</strain>
        <tissue evidence="3">Leaf</tissue>
    </source>
</reference>
<dbReference type="EMBL" id="JAIQCV010000006">
    <property type="protein sequence ID" value="KAH1090955.1"/>
    <property type="molecule type" value="Genomic_DNA"/>
</dbReference>
<feature type="region of interest" description="Disordered" evidence="1">
    <location>
        <begin position="22"/>
        <end position="81"/>
    </location>
</feature>
<feature type="transmembrane region" description="Helical" evidence="2">
    <location>
        <begin position="159"/>
        <end position="180"/>
    </location>
</feature>
<proteinExistence type="predicted"/>
<keyword evidence="4" id="KW-1185">Reference proteome</keyword>
<feature type="compositionally biased region" description="Pro residues" evidence="1">
    <location>
        <begin position="64"/>
        <end position="73"/>
    </location>
</feature>
<protein>
    <submittedName>
        <fullName evidence="3">Uncharacterized protein</fullName>
    </submittedName>
</protein>
<dbReference type="OrthoDB" id="1018844at2759"/>
<gene>
    <name evidence="3" type="ORF">J1N35_018212</name>
</gene>
<feature type="transmembrane region" description="Helical" evidence="2">
    <location>
        <begin position="126"/>
        <end position="147"/>
    </location>
</feature>
<feature type="compositionally biased region" description="Pro residues" evidence="1">
    <location>
        <begin position="23"/>
        <end position="32"/>
    </location>
</feature>
<comment type="caution">
    <text evidence="3">The sequence shown here is derived from an EMBL/GenBank/DDBJ whole genome shotgun (WGS) entry which is preliminary data.</text>
</comment>
<feature type="transmembrane region" description="Helical" evidence="2">
    <location>
        <begin position="328"/>
        <end position="349"/>
    </location>
</feature>
<evidence type="ECO:0000313" key="3">
    <source>
        <dbReference type="EMBL" id="KAH1090955.1"/>
    </source>
</evidence>